<gene>
    <name evidence="2" type="ORF">EMH_0036010</name>
</gene>
<reference evidence="2" key="1">
    <citation type="submission" date="2013-10" db="EMBL/GenBank/DDBJ databases">
        <title>Genomic analysis of the causative agents of coccidiosis in chickens.</title>
        <authorList>
            <person name="Reid A.J."/>
            <person name="Blake D."/>
            <person name="Billington K."/>
            <person name="Browne H."/>
            <person name="Dunn M."/>
            <person name="Hung S."/>
            <person name="Kawahara F."/>
            <person name="Miranda-Saavedra D."/>
            <person name="Mourier T."/>
            <person name="Nagra H."/>
            <person name="Otto T.D."/>
            <person name="Rawlings N."/>
            <person name="Sanchez A."/>
            <person name="Sanders M."/>
            <person name="Subramaniam C."/>
            <person name="Tay Y."/>
            <person name="Dear P."/>
            <person name="Doerig C."/>
            <person name="Gruber A."/>
            <person name="Parkinson J."/>
            <person name="Shirley M."/>
            <person name="Wan K.L."/>
            <person name="Berriman M."/>
            <person name="Tomley F."/>
            <person name="Pain A."/>
        </authorList>
    </citation>
    <scope>NUCLEOTIDE SEQUENCE [LARGE SCALE GENOMIC DNA]</scope>
    <source>
        <strain evidence="2">Houghton</strain>
    </source>
</reference>
<dbReference type="AlphaFoldDB" id="U6JV33"/>
<dbReference type="InterPro" id="IPR021288">
    <property type="entry name" value="Surface_antigen"/>
</dbReference>
<evidence type="ECO:0000256" key="1">
    <source>
        <dbReference type="SAM" id="SignalP"/>
    </source>
</evidence>
<dbReference type="VEuPathDB" id="ToxoDB:EMH_0036010"/>
<feature type="signal peptide" evidence="1">
    <location>
        <begin position="1"/>
        <end position="22"/>
    </location>
</feature>
<organism evidence="2 3">
    <name type="scientific">Eimeria mitis</name>
    <dbReference type="NCBI Taxonomy" id="44415"/>
    <lineage>
        <taxon>Eukaryota</taxon>
        <taxon>Sar</taxon>
        <taxon>Alveolata</taxon>
        <taxon>Apicomplexa</taxon>
        <taxon>Conoidasida</taxon>
        <taxon>Coccidia</taxon>
        <taxon>Eucoccidiorida</taxon>
        <taxon>Eimeriorina</taxon>
        <taxon>Eimeriidae</taxon>
        <taxon>Eimeria</taxon>
    </lineage>
</organism>
<dbReference type="OrthoDB" id="347247at2759"/>
<accession>U6JV33</accession>
<dbReference type="Pfam" id="PF11054">
    <property type="entry name" value="Surface_antigen"/>
    <property type="match status" value="1"/>
</dbReference>
<dbReference type="GeneID" id="25378391"/>
<name>U6JV33_9EIME</name>
<protein>
    <submittedName>
        <fullName evidence="2">SAG family member</fullName>
    </submittedName>
</protein>
<evidence type="ECO:0000313" key="2">
    <source>
        <dbReference type="EMBL" id="CDJ27907.1"/>
    </source>
</evidence>
<dbReference type="RefSeq" id="XP_013350484.1">
    <property type="nucleotide sequence ID" value="XM_013495030.1"/>
</dbReference>
<feature type="chain" id="PRO_5004671780" evidence="1">
    <location>
        <begin position="23"/>
        <end position="266"/>
    </location>
</feature>
<dbReference type="EMBL" id="HG680457">
    <property type="protein sequence ID" value="CDJ27907.1"/>
    <property type="molecule type" value="Genomic_DNA"/>
</dbReference>
<evidence type="ECO:0000313" key="3">
    <source>
        <dbReference type="Proteomes" id="UP000030744"/>
    </source>
</evidence>
<keyword evidence="3" id="KW-1185">Reference proteome</keyword>
<sequence>MSSIYKTAAAVCLALCGLQAEANTTRKYKFKVVDVGEDAYLAANLARNGKLPVHISEVTKEDTLITTLKGKVAGEDIATADNCTALITSELKKNFHYSFEYESTSEASPDYRQLLQKALDEGLTLFDKKYPQSQEAWEKIWNEDEGASLAYLLGSNSTTIGCVIGRCTQVKTSSDTSLLQGGGGGSGEPEETLQNDAVLFCQLEPAAVKDSAPFDEEYFNGLIERTTELKDMTEDDLKNSVGNGPVATASTIIIAGLVAMLTTVSA</sequence>
<reference evidence="2" key="2">
    <citation type="submission" date="2013-10" db="EMBL/GenBank/DDBJ databases">
        <authorList>
            <person name="Aslett M."/>
        </authorList>
    </citation>
    <scope>NUCLEOTIDE SEQUENCE [LARGE SCALE GENOMIC DNA]</scope>
    <source>
        <strain evidence="2">Houghton</strain>
    </source>
</reference>
<proteinExistence type="predicted"/>
<keyword evidence="1" id="KW-0732">Signal</keyword>
<dbReference type="Proteomes" id="UP000030744">
    <property type="component" value="Unassembled WGS sequence"/>
</dbReference>